<organism evidence="4 5">
    <name type="scientific">Ceratopteris richardii</name>
    <name type="common">Triangle waterfern</name>
    <dbReference type="NCBI Taxonomy" id="49495"/>
    <lineage>
        <taxon>Eukaryota</taxon>
        <taxon>Viridiplantae</taxon>
        <taxon>Streptophyta</taxon>
        <taxon>Embryophyta</taxon>
        <taxon>Tracheophyta</taxon>
        <taxon>Polypodiopsida</taxon>
        <taxon>Polypodiidae</taxon>
        <taxon>Polypodiales</taxon>
        <taxon>Pteridineae</taxon>
        <taxon>Pteridaceae</taxon>
        <taxon>Parkerioideae</taxon>
        <taxon>Ceratopteris</taxon>
    </lineage>
</organism>
<proteinExistence type="predicted"/>
<dbReference type="SMART" id="SM00554">
    <property type="entry name" value="FAS1"/>
    <property type="match status" value="1"/>
</dbReference>
<dbReference type="PROSITE" id="PS50213">
    <property type="entry name" value="FAS1"/>
    <property type="match status" value="1"/>
</dbReference>
<accession>A0A8T2RHS9</accession>
<comment type="caution">
    <text evidence="4">The sequence shown here is derived from an EMBL/GenBank/DDBJ whole genome shotgun (WGS) entry which is preliminary data.</text>
</comment>
<evidence type="ECO:0000313" key="5">
    <source>
        <dbReference type="Proteomes" id="UP000825935"/>
    </source>
</evidence>
<dbReference type="InterPro" id="IPR052806">
    <property type="entry name" value="Fasciclin-like_AGP"/>
</dbReference>
<dbReference type="Pfam" id="PF02469">
    <property type="entry name" value="Fasciclin"/>
    <property type="match status" value="1"/>
</dbReference>
<dbReference type="InterPro" id="IPR036378">
    <property type="entry name" value="FAS1_dom_sf"/>
</dbReference>
<keyword evidence="5" id="KW-1185">Reference proteome</keyword>
<evidence type="ECO:0000256" key="1">
    <source>
        <dbReference type="SAM" id="MobiDB-lite"/>
    </source>
</evidence>
<dbReference type="FunFam" id="2.30.180.10:FF:000046">
    <property type="entry name" value="Fasciclin-like arabinogalactan family protein"/>
    <property type="match status" value="1"/>
</dbReference>
<feature type="transmembrane region" description="Helical" evidence="2">
    <location>
        <begin position="319"/>
        <end position="342"/>
    </location>
</feature>
<dbReference type="Proteomes" id="UP000825935">
    <property type="component" value="Chromosome 27"/>
</dbReference>
<dbReference type="SUPFAM" id="SSF82153">
    <property type="entry name" value="FAS1 domain"/>
    <property type="match status" value="1"/>
</dbReference>
<feature type="compositionally biased region" description="Basic and acidic residues" evidence="1">
    <location>
        <begin position="218"/>
        <end position="228"/>
    </location>
</feature>
<feature type="domain" description="FAS1" evidence="3">
    <location>
        <begin position="49"/>
        <end position="178"/>
    </location>
</feature>
<keyword evidence="2" id="KW-1133">Transmembrane helix</keyword>
<dbReference type="OrthoDB" id="2015130at2759"/>
<dbReference type="InterPro" id="IPR000782">
    <property type="entry name" value="FAS1_domain"/>
</dbReference>
<dbReference type="PANTHER" id="PTHR33985">
    <property type="entry name" value="OS02G0491300 PROTEIN-RELATED"/>
    <property type="match status" value="1"/>
</dbReference>
<gene>
    <name evidence="4" type="ORF">KP509_27G033900</name>
</gene>
<keyword evidence="2" id="KW-0812">Transmembrane</keyword>
<name>A0A8T2RHS9_CERRI</name>
<reference evidence="4 5" key="1">
    <citation type="submission" date="2021-08" db="EMBL/GenBank/DDBJ databases">
        <title>WGS assembly of Ceratopteris richardii.</title>
        <authorList>
            <person name="Marchant D.B."/>
            <person name="Chen G."/>
            <person name="Jenkins J."/>
            <person name="Shu S."/>
            <person name="Leebens-Mack J."/>
            <person name="Grimwood J."/>
            <person name="Schmutz J."/>
            <person name="Soltis P."/>
            <person name="Soltis D."/>
            <person name="Chen Z.-H."/>
        </authorList>
    </citation>
    <scope>NUCLEOTIDE SEQUENCE [LARGE SCALE GENOMIC DNA]</scope>
    <source>
        <strain evidence="4">Whitten #5841</strain>
        <tissue evidence="4">Leaf</tissue>
    </source>
</reference>
<evidence type="ECO:0000259" key="3">
    <source>
        <dbReference type="PROSITE" id="PS50213"/>
    </source>
</evidence>
<dbReference type="PANTHER" id="PTHR33985:SF5">
    <property type="entry name" value="FASCICLIN-LIKE ARABINOGALACTAN FAMILY PROTEIN"/>
    <property type="match status" value="1"/>
</dbReference>
<sequence>MESFSCCSRQRCQKRSLCNLACLITLCAIACSHRSFSIITVAASKKDFQSSMVQALKREADYSIAAAFLGSVDLSYLLPENSTILVPMDDSLAQADVHFSTFSTVVPILQYHVIPHRLVFHDLQQLPVGQTLETLLLNNTIIITRNSLASFTIDDVPISRRNIFVSISNVVHGINGVLNFAMYGKMKRIYDFHQSAPPSSGPADGIVAPSDQLSSPPKEGDASDDHVHGSPFPADGSIPNFPPPSAMALAPEEENDLPPPSPLPSSPESDYASNISEKNISFDDHKGGKRNPSDCTAAPGASICKTISSSTRVGKNRSIHYVSMFPLVLSGMFAILELSAILGI</sequence>
<evidence type="ECO:0000313" key="4">
    <source>
        <dbReference type="EMBL" id="KAH7295135.1"/>
    </source>
</evidence>
<evidence type="ECO:0000256" key="2">
    <source>
        <dbReference type="SAM" id="Phobius"/>
    </source>
</evidence>
<dbReference type="AlphaFoldDB" id="A0A8T2RHS9"/>
<dbReference type="Gene3D" id="2.30.180.10">
    <property type="entry name" value="FAS1 domain"/>
    <property type="match status" value="1"/>
</dbReference>
<protein>
    <recommendedName>
        <fullName evidence="3">FAS1 domain-containing protein</fullName>
    </recommendedName>
</protein>
<dbReference type="EMBL" id="CM035432">
    <property type="protein sequence ID" value="KAH7295135.1"/>
    <property type="molecule type" value="Genomic_DNA"/>
</dbReference>
<keyword evidence="2" id="KW-0472">Membrane</keyword>
<feature type="region of interest" description="Disordered" evidence="1">
    <location>
        <begin position="194"/>
        <end position="273"/>
    </location>
</feature>